<keyword evidence="2" id="KW-1185">Reference proteome</keyword>
<dbReference type="AlphaFoldDB" id="A0A9K3DEY3"/>
<accession>A0A9K3DEY3</accession>
<proteinExistence type="predicted"/>
<name>A0A9K3DEY3_9EUKA</name>
<organism evidence="1 2">
    <name type="scientific">Kipferlia bialata</name>
    <dbReference type="NCBI Taxonomy" id="797122"/>
    <lineage>
        <taxon>Eukaryota</taxon>
        <taxon>Metamonada</taxon>
        <taxon>Carpediemonas-like organisms</taxon>
        <taxon>Kipferlia</taxon>
    </lineage>
</organism>
<protein>
    <submittedName>
        <fullName evidence="1">Uncharacterized protein</fullName>
    </submittedName>
</protein>
<gene>
    <name evidence="1" type="ORF">KIPB_016722</name>
</gene>
<dbReference type="EMBL" id="BDIP01010487">
    <property type="protein sequence ID" value="GIQ92764.1"/>
    <property type="molecule type" value="Genomic_DNA"/>
</dbReference>
<evidence type="ECO:0000313" key="2">
    <source>
        <dbReference type="Proteomes" id="UP000265618"/>
    </source>
</evidence>
<sequence>MAGWSHNLITAACDNQYLRLYLSHSDFFRNNQRAWYAILSDTLGTVLSRASPPSLHSKAKTPSVADTPLAPETAARGTHMLIQTLRFCDK</sequence>
<feature type="non-terminal residue" evidence="1">
    <location>
        <position position="1"/>
    </location>
</feature>
<comment type="caution">
    <text evidence="1">The sequence shown here is derived from an EMBL/GenBank/DDBJ whole genome shotgun (WGS) entry which is preliminary data.</text>
</comment>
<reference evidence="1 2" key="1">
    <citation type="journal article" date="2018" name="PLoS ONE">
        <title>The draft genome of Kipferlia bialata reveals reductive genome evolution in fornicate parasites.</title>
        <authorList>
            <person name="Tanifuji G."/>
            <person name="Takabayashi S."/>
            <person name="Kume K."/>
            <person name="Takagi M."/>
            <person name="Nakayama T."/>
            <person name="Kamikawa R."/>
            <person name="Inagaki Y."/>
            <person name="Hashimoto T."/>
        </authorList>
    </citation>
    <scope>NUCLEOTIDE SEQUENCE [LARGE SCALE GENOMIC DNA]</scope>
    <source>
        <strain evidence="1">NY0173</strain>
    </source>
</reference>
<evidence type="ECO:0000313" key="1">
    <source>
        <dbReference type="EMBL" id="GIQ92764.1"/>
    </source>
</evidence>
<dbReference type="Proteomes" id="UP000265618">
    <property type="component" value="Unassembled WGS sequence"/>
</dbReference>